<accession>A0A6S4GUU3</accession>
<keyword evidence="2" id="KW-1185">Reference proteome</keyword>
<sequence length="155" mass="17957">MWSKNASTISDFTNFYAYFANHLVKYQPAYFIDSLFYRSFRHSSLLTLLRLRFGKTLSSYDFAKKFNAKNVLIVTNHPVIANSWFDDFEKFIDGYYFISTADFLKERETLSRDEFLNKANSSSEDGQTFLSLQDLKGGRALGGPHNKLKWAADLN</sequence>
<dbReference type="KEGG" id="sox:TM7x_01710"/>
<gene>
    <name evidence="1" type="ORF">TM7x_01710</name>
</gene>
<evidence type="ECO:0000313" key="2">
    <source>
        <dbReference type="Proteomes" id="UP000030902"/>
    </source>
</evidence>
<reference evidence="1 2" key="1">
    <citation type="journal article" date="2015" name="Proc. Natl. Acad. Sci. U.S.A.">
        <title>Cultivation of a human-associated TM7 phylotype reveals a reduced genome and epibiotic parasitic lifestyle.</title>
        <authorList>
            <person name="He X."/>
            <person name="McLean J.S."/>
            <person name="Edlund A."/>
            <person name="Yooseph S."/>
            <person name="Hall A.P."/>
            <person name="Liu S.Y."/>
            <person name="Dorrestein P.C."/>
            <person name="Esquenazi E."/>
            <person name="Hunter R.C."/>
            <person name="Cheng G."/>
            <person name="Nelson K.E."/>
            <person name="Lux R."/>
            <person name="Shi W."/>
        </authorList>
    </citation>
    <scope>NUCLEOTIDE SEQUENCE [LARGE SCALE GENOMIC DNA]</scope>
    <source>
        <strain evidence="1 2">TM7x</strain>
    </source>
</reference>
<dbReference type="EMBL" id="CP007496">
    <property type="protein sequence ID" value="AJA06811.1"/>
    <property type="molecule type" value="Genomic_DNA"/>
</dbReference>
<dbReference type="RefSeq" id="WP_039327323.1">
    <property type="nucleotide sequence ID" value="NZ_CP007496.1"/>
</dbReference>
<name>A0A6S4GUU3_9BACT</name>
<proteinExistence type="predicted"/>
<protein>
    <submittedName>
        <fullName evidence="1">Uncharacterized protein</fullName>
    </submittedName>
</protein>
<dbReference type="Proteomes" id="UP000030902">
    <property type="component" value="Chromosome"/>
</dbReference>
<evidence type="ECO:0000313" key="1">
    <source>
        <dbReference type="EMBL" id="AJA06811.1"/>
    </source>
</evidence>
<dbReference type="AlphaFoldDB" id="A0A6S4GUU3"/>
<organism evidence="1 2">
    <name type="scientific">Candidatus Nanosynbacter lyticus</name>
    <dbReference type="NCBI Taxonomy" id="2093824"/>
    <lineage>
        <taxon>Bacteria</taxon>
        <taxon>Candidatus Saccharimonadota</taxon>
        <taxon>Candidatus Saccharimonadia</taxon>
        <taxon>Candidatus Nanosynbacterales</taxon>
        <taxon>Candidatus Nanosynbacteraceae</taxon>
        <taxon>Candidatus Nanosynbacter</taxon>
    </lineage>
</organism>